<name>A0ABS5K677_9BACT</name>
<dbReference type="PRINTS" id="PR00133">
    <property type="entry name" value="GLHYDRLASE3"/>
</dbReference>
<dbReference type="SUPFAM" id="SSF51445">
    <property type="entry name" value="(Trans)glycosidases"/>
    <property type="match status" value="1"/>
</dbReference>
<dbReference type="InterPro" id="IPR044993">
    <property type="entry name" value="BXL"/>
</dbReference>
<evidence type="ECO:0000313" key="7">
    <source>
        <dbReference type="Proteomes" id="UP000721861"/>
    </source>
</evidence>
<comment type="similarity">
    <text evidence="1">Belongs to the glycosyl hydrolase 3 family.</text>
</comment>
<accession>A0ABS5K677</accession>
<keyword evidence="3 6" id="KW-0378">Hydrolase</keyword>
<dbReference type="Gene3D" id="3.40.50.1700">
    <property type="entry name" value="Glycoside hydrolase family 3 C-terminal domain"/>
    <property type="match status" value="1"/>
</dbReference>
<dbReference type="EMBL" id="JAGUCN010000001">
    <property type="protein sequence ID" value="MBS2210016.1"/>
    <property type="molecule type" value="Genomic_DNA"/>
</dbReference>
<dbReference type="SMART" id="SM01217">
    <property type="entry name" value="Fn3_like"/>
    <property type="match status" value="1"/>
</dbReference>
<dbReference type="InterPro" id="IPR017853">
    <property type="entry name" value="GH"/>
</dbReference>
<dbReference type="InterPro" id="IPR036881">
    <property type="entry name" value="Glyco_hydro_3_C_sf"/>
</dbReference>
<protein>
    <submittedName>
        <fullName evidence="6">Glycoside hydrolase family 3 C-terminal domain-containing protein</fullName>
    </submittedName>
</protein>
<sequence>MSPAKITFILCCQVLACNLFASDTIYKTGWIDFNKNGIKDIYEDPKAPIDKRIDDLLSQMTLEEKTCQMVTLYGYGRVAKDELPTEGWKQELWKDGLGNIDEASNGVYKEAKYKYPYDKHIWALNQIQKFFVEQTRLGIPVEFTNEGIRGLNHYKATSFPAQIGMGCTWHKDLLHQVGLCIGAEGRALGYNNIYSPVLDVARDQRWGRIVECFGEDPFLLAELGIQVSKGIQSHGLANTLKHYAVYSAPKGGRDGHVRLDPHIAPREMHQLYLYPFKRAIMEAGVLGVMSSYNDYDGVPVSASHYFLYDLLRKTYGFKGYVVSDSDAVAWVHSKHRVAESYKDAVRQTVEAGLNVRTTFNHPANFVNPLRELVNEGALSTAVVDERVKDILYVKFKEGLFDQPYRNEETANAAVRTPAHLELAKQASRESLVLLKNNGTLPLKASEVQNILVVGPNAKAKKSSISRYGALGVDIISPLEGIRNYLPEDVKIDYALGCELKDSNWPHSEVMQYDINPDEQNHIDEAVNKAKISDVIIAVFGEDESMVGENLSRTSLDLPGRQNDLLKALKSTGKPLIVVLIHGRPLSVNYAQQAADAMIAAWFPGEFGGQAIAEALFGEFSPGGKLSTTWPATVGQIPLNFPFKPYSQAGQAKEGPHGTGESRIVEPLYAFGYGLSYTSFEYDNLHINNNLTTSSGELSVTFDITNSGNYAGDEVPQLYIHDEYGSVVTYEWQLRGFERLHLKPGEKQQVSFIIKPEDLSLLNQHMEYVTETGRFQLAIGSSSTDIRLKSSFEIK</sequence>
<feature type="chain" id="PRO_5046858513" evidence="4">
    <location>
        <begin position="22"/>
        <end position="794"/>
    </location>
</feature>
<dbReference type="Proteomes" id="UP000721861">
    <property type="component" value="Unassembled WGS sequence"/>
</dbReference>
<gene>
    <name evidence="6" type="ORF">KEM09_01285</name>
</gene>
<dbReference type="PANTHER" id="PTHR42721">
    <property type="entry name" value="SUGAR HYDROLASE-RELATED"/>
    <property type="match status" value="1"/>
</dbReference>
<dbReference type="InterPro" id="IPR013783">
    <property type="entry name" value="Ig-like_fold"/>
</dbReference>
<reference evidence="6 7" key="1">
    <citation type="journal article" date="2014" name="Int. J. Syst. Evol. Microbiol.">
        <title>Carboxylicivirga gen. nov. in the family Marinilabiliaceae with two novel species, Carboxylicivirga mesophila sp. nov. and Carboxylicivirga taeanensis sp. nov., and reclassification of Cytophaga fermentans as Saccharicrinis fermentans gen. nov., comb. nov.</title>
        <authorList>
            <person name="Yang S.H."/>
            <person name="Seo H.S."/>
            <person name="Woo J.H."/>
            <person name="Oh H.M."/>
            <person name="Jang H."/>
            <person name="Lee J.H."/>
            <person name="Kim S.J."/>
            <person name="Kwon K.K."/>
        </authorList>
    </citation>
    <scope>NUCLEOTIDE SEQUENCE [LARGE SCALE GENOMIC DNA]</scope>
    <source>
        <strain evidence="6 7">JCM 18290</strain>
    </source>
</reference>
<dbReference type="InterPro" id="IPR036962">
    <property type="entry name" value="Glyco_hydro_3_N_sf"/>
</dbReference>
<feature type="signal peptide" evidence="4">
    <location>
        <begin position="1"/>
        <end position="21"/>
    </location>
</feature>
<dbReference type="PANTHER" id="PTHR42721:SF3">
    <property type="entry name" value="BETA-D-XYLOSIDASE 5-RELATED"/>
    <property type="match status" value="1"/>
</dbReference>
<evidence type="ECO:0000256" key="1">
    <source>
        <dbReference type="ARBA" id="ARBA00005336"/>
    </source>
</evidence>
<dbReference type="Pfam" id="PF14310">
    <property type="entry name" value="Fn3-like"/>
    <property type="match status" value="1"/>
</dbReference>
<proteinExistence type="inferred from homology"/>
<comment type="caution">
    <text evidence="6">The sequence shown here is derived from an EMBL/GenBank/DDBJ whole genome shotgun (WGS) entry which is preliminary data.</text>
</comment>
<evidence type="ECO:0000256" key="4">
    <source>
        <dbReference type="SAM" id="SignalP"/>
    </source>
</evidence>
<dbReference type="InterPro" id="IPR001764">
    <property type="entry name" value="Glyco_hydro_3_N"/>
</dbReference>
<evidence type="ECO:0000256" key="3">
    <source>
        <dbReference type="ARBA" id="ARBA00022801"/>
    </source>
</evidence>
<dbReference type="Pfam" id="PF01915">
    <property type="entry name" value="Glyco_hydro_3_C"/>
    <property type="match status" value="1"/>
</dbReference>
<evidence type="ECO:0000259" key="5">
    <source>
        <dbReference type="SMART" id="SM01217"/>
    </source>
</evidence>
<dbReference type="GO" id="GO:0016787">
    <property type="term" value="F:hydrolase activity"/>
    <property type="evidence" value="ECO:0007669"/>
    <property type="project" value="UniProtKB-KW"/>
</dbReference>
<keyword evidence="2 4" id="KW-0732">Signal</keyword>
<dbReference type="InterPro" id="IPR026891">
    <property type="entry name" value="Fn3-like"/>
</dbReference>
<dbReference type="Gene3D" id="2.60.40.10">
    <property type="entry name" value="Immunoglobulins"/>
    <property type="match status" value="1"/>
</dbReference>
<evidence type="ECO:0000313" key="6">
    <source>
        <dbReference type="EMBL" id="MBS2210016.1"/>
    </source>
</evidence>
<dbReference type="RefSeq" id="WP_212224174.1">
    <property type="nucleotide sequence ID" value="NZ_JAGUCN010000001.1"/>
</dbReference>
<organism evidence="6 7">
    <name type="scientific">Carboxylicivirga mesophila</name>
    <dbReference type="NCBI Taxonomy" id="1166478"/>
    <lineage>
        <taxon>Bacteria</taxon>
        <taxon>Pseudomonadati</taxon>
        <taxon>Bacteroidota</taxon>
        <taxon>Bacteroidia</taxon>
        <taxon>Marinilabiliales</taxon>
        <taxon>Marinilabiliaceae</taxon>
        <taxon>Carboxylicivirga</taxon>
    </lineage>
</organism>
<dbReference type="Pfam" id="PF00933">
    <property type="entry name" value="Glyco_hydro_3"/>
    <property type="match status" value="1"/>
</dbReference>
<dbReference type="SUPFAM" id="SSF52279">
    <property type="entry name" value="Beta-D-glucan exohydrolase, C-terminal domain"/>
    <property type="match status" value="1"/>
</dbReference>
<dbReference type="InterPro" id="IPR002772">
    <property type="entry name" value="Glyco_hydro_3_C"/>
</dbReference>
<dbReference type="Gene3D" id="3.20.20.300">
    <property type="entry name" value="Glycoside hydrolase, family 3, N-terminal domain"/>
    <property type="match status" value="1"/>
</dbReference>
<evidence type="ECO:0000256" key="2">
    <source>
        <dbReference type="ARBA" id="ARBA00022729"/>
    </source>
</evidence>
<keyword evidence="7" id="KW-1185">Reference proteome</keyword>
<feature type="domain" description="Fibronectin type III-like" evidence="5">
    <location>
        <begin position="713"/>
        <end position="782"/>
    </location>
</feature>